<feature type="transmembrane region" description="Helical" evidence="1">
    <location>
        <begin position="114"/>
        <end position="134"/>
    </location>
</feature>
<protein>
    <submittedName>
        <fullName evidence="2">Uncharacterized protein</fullName>
    </submittedName>
</protein>
<feature type="transmembrane region" description="Helical" evidence="1">
    <location>
        <begin position="87"/>
        <end position="108"/>
    </location>
</feature>
<proteinExistence type="predicted"/>
<gene>
    <name evidence="2" type="ORF">GCM10007852_14640</name>
</gene>
<feature type="transmembrane region" description="Helical" evidence="1">
    <location>
        <begin position="57"/>
        <end position="75"/>
    </location>
</feature>
<reference evidence="2" key="2">
    <citation type="submission" date="2023-01" db="EMBL/GenBank/DDBJ databases">
        <title>Draft genome sequence of Agaribacter marinus strain NBRC 110023.</title>
        <authorList>
            <person name="Sun Q."/>
            <person name="Mori K."/>
        </authorList>
    </citation>
    <scope>NUCLEOTIDE SEQUENCE</scope>
    <source>
        <strain evidence="2">NBRC 110023</strain>
    </source>
</reference>
<dbReference type="RefSeq" id="WP_284216850.1">
    <property type="nucleotide sequence ID" value="NZ_BSOT01000005.1"/>
</dbReference>
<reference evidence="2" key="1">
    <citation type="journal article" date="2014" name="Int. J. Syst. Evol. Microbiol.">
        <title>Complete genome sequence of Corynebacterium casei LMG S-19264T (=DSM 44701T), isolated from a smear-ripened cheese.</title>
        <authorList>
            <consortium name="US DOE Joint Genome Institute (JGI-PGF)"/>
            <person name="Walter F."/>
            <person name="Albersmeier A."/>
            <person name="Kalinowski J."/>
            <person name="Ruckert C."/>
        </authorList>
    </citation>
    <scope>NUCLEOTIDE SEQUENCE</scope>
    <source>
        <strain evidence="2">NBRC 110023</strain>
    </source>
</reference>
<keyword evidence="1" id="KW-1133">Transmembrane helix</keyword>
<keyword evidence="1" id="KW-0472">Membrane</keyword>
<evidence type="ECO:0000313" key="2">
    <source>
        <dbReference type="EMBL" id="GLR70556.1"/>
    </source>
</evidence>
<evidence type="ECO:0000256" key="1">
    <source>
        <dbReference type="SAM" id="Phobius"/>
    </source>
</evidence>
<feature type="transmembrane region" description="Helical" evidence="1">
    <location>
        <begin position="12"/>
        <end position="31"/>
    </location>
</feature>
<keyword evidence="1" id="KW-0812">Transmembrane</keyword>
<dbReference type="AlphaFoldDB" id="A0AA37SZ37"/>
<keyword evidence="3" id="KW-1185">Reference proteome</keyword>
<dbReference type="Proteomes" id="UP001156601">
    <property type="component" value="Unassembled WGS sequence"/>
</dbReference>
<comment type="caution">
    <text evidence="2">The sequence shown here is derived from an EMBL/GenBank/DDBJ whole genome shotgun (WGS) entry which is preliminary data.</text>
</comment>
<evidence type="ECO:0000313" key="3">
    <source>
        <dbReference type="Proteomes" id="UP001156601"/>
    </source>
</evidence>
<name>A0AA37SZ37_9ALTE</name>
<sequence>MTTTQTKNINWYYIGLVVFYIVFGTYGHGVLGQEDLFNAEVMKTSEMYVFISNFSSWHMHTLQNACFGLYFIYAARTSKPHLTIHAVWLAAAISITRPLAITIGILIYAPSDLIYVSFPLLLNVIALILMWFGVRKVKRDLVAS</sequence>
<accession>A0AA37SZ37</accession>
<dbReference type="EMBL" id="BSOT01000005">
    <property type="protein sequence ID" value="GLR70556.1"/>
    <property type="molecule type" value="Genomic_DNA"/>
</dbReference>
<organism evidence="2 3">
    <name type="scientific">Agaribacter marinus</name>
    <dbReference type="NCBI Taxonomy" id="1431249"/>
    <lineage>
        <taxon>Bacteria</taxon>
        <taxon>Pseudomonadati</taxon>
        <taxon>Pseudomonadota</taxon>
        <taxon>Gammaproteobacteria</taxon>
        <taxon>Alteromonadales</taxon>
        <taxon>Alteromonadaceae</taxon>
        <taxon>Agaribacter</taxon>
    </lineage>
</organism>